<dbReference type="SMART" id="SM01131">
    <property type="entry name" value="DHHA2"/>
    <property type="match status" value="1"/>
</dbReference>
<dbReference type="InterPro" id="IPR001667">
    <property type="entry name" value="DDH_dom"/>
</dbReference>
<accession>A0A066V6W6</accession>
<dbReference type="Gene3D" id="3.90.1640.10">
    <property type="entry name" value="inorganic pyrophosphatase (n-terminal core)"/>
    <property type="match status" value="1"/>
</dbReference>
<dbReference type="EMBL" id="JMSN01000146">
    <property type="protein sequence ID" value="KDN37221.1"/>
    <property type="molecule type" value="Genomic_DNA"/>
</dbReference>
<feature type="domain" description="DHHA2" evidence="5">
    <location>
        <begin position="217"/>
        <end position="382"/>
    </location>
</feature>
<dbReference type="GO" id="GO:0004309">
    <property type="term" value="F:exopolyphosphatase activity"/>
    <property type="evidence" value="ECO:0007669"/>
    <property type="project" value="TreeGrafter"/>
</dbReference>
<dbReference type="OMA" id="TMTIFFN"/>
<proteinExistence type="predicted"/>
<reference evidence="6 7" key="1">
    <citation type="submission" date="2014-05" db="EMBL/GenBank/DDBJ databases">
        <title>Draft genome sequence of a rare smut relative, Tilletiaria anomala UBC 951.</title>
        <authorList>
            <consortium name="DOE Joint Genome Institute"/>
            <person name="Toome M."/>
            <person name="Kuo A."/>
            <person name="Henrissat B."/>
            <person name="Lipzen A."/>
            <person name="Tritt A."/>
            <person name="Yoshinaga Y."/>
            <person name="Zane M."/>
            <person name="Barry K."/>
            <person name="Grigoriev I.V."/>
            <person name="Spatafora J.W."/>
            <person name="Aimea M.C."/>
        </authorList>
    </citation>
    <scope>NUCLEOTIDE SEQUENCE [LARGE SCALE GENOMIC DNA]</scope>
    <source>
        <strain evidence="6 7">UBC 951</strain>
    </source>
</reference>
<keyword evidence="2" id="KW-0479">Metal-binding</keyword>
<dbReference type="InParanoid" id="A0A066V6W6"/>
<dbReference type="STRING" id="1037660.A0A066V6W6"/>
<dbReference type="HOGENOM" id="CLU_019358_1_1_1"/>
<keyword evidence="3" id="KW-0378">Hydrolase</keyword>
<evidence type="ECO:0000256" key="3">
    <source>
        <dbReference type="ARBA" id="ARBA00022801"/>
    </source>
</evidence>
<dbReference type="GeneID" id="25262071"/>
<dbReference type="RefSeq" id="XP_013240286.1">
    <property type="nucleotide sequence ID" value="XM_013384832.1"/>
</dbReference>
<dbReference type="PANTHER" id="PTHR12112">
    <property type="entry name" value="BNIP - RELATED"/>
    <property type="match status" value="1"/>
</dbReference>
<sequence length="386" mass="43379">VMGNEAGDLDSLACAIAFAYLSHQRTPADRPWLPLVQTAQADFKLRLENQLALKACLIDEQNVISLDDFTRWEEAERNEGRVEAALVDHCKLSARWKGNVDVKAVIDHHADETLYATALPRIVSRPTDCGSCASLIAMHFKDELSKVDAGAEISRLLLSAIAIDTHNLDPAIGKAKAVDREAAQLLTPFADLGSSTLMSLLSTTALEGQPKRLDIFHDALSKAKDGVSHLNMRDLCRRDYKQYEWPSANPSKPWRVGLTSVPWSLDAWTRRDSEEPFLQDCEKFCKETNIHFLGILCSFMDESTFRRQALMYARAPSEGELTAVVEVMTRIEKEKREELHMEKLNVADISPKEQVGNFVRIWEQKNLKATRKQVAPAFKEVCEEVA</sequence>
<feature type="non-terminal residue" evidence="6">
    <location>
        <position position="386"/>
    </location>
</feature>
<protein>
    <submittedName>
        <fullName evidence="6">DHH phosphoesterase</fullName>
    </submittedName>
</protein>
<evidence type="ECO:0000256" key="4">
    <source>
        <dbReference type="ARBA" id="ARBA00023211"/>
    </source>
</evidence>
<keyword evidence="7" id="KW-1185">Reference proteome</keyword>
<dbReference type="SUPFAM" id="SSF64182">
    <property type="entry name" value="DHH phosphoesterases"/>
    <property type="match status" value="1"/>
</dbReference>
<keyword evidence="4" id="KW-0464">Manganese</keyword>
<dbReference type="FunCoup" id="A0A066V6W6">
    <property type="interactions" value="178"/>
</dbReference>
<evidence type="ECO:0000256" key="1">
    <source>
        <dbReference type="ARBA" id="ARBA00001936"/>
    </source>
</evidence>
<evidence type="ECO:0000313" key="6">
    <source>
        <dbReference type="EMBL" id="KDN37221.1"/>
    </source>
</evidence>
<dbReference type="InterPro" id="IPR038763">
    <property type="entry name" value="DHH_sf"/>
</dbReference>
<dbReference type="Pfam" id="PF02833">
    <property type="entry name" value="DHHA2"/>
    <property type="match status" value="1"/>
</dbReference>
<dbReference type="Proteomes" id="UP000027361">
    <property type="component" value="Unassembled WGS sequence"/>
</dbReference>
<comment type="caution">
    <text evidence="6">The sequence shown here is derived from an EMBL/GenBank/DDBJ whole genome shotgun (WGS) entry which is preliminary data.</text>
</comment>
<dbReference type="InterPro" id="IPR038222">
    <property type="entry name" value="DHHA2_dom_sf"/>
</dbReference>
<evidence type="ECO:0000259" key="5">
    <source>
        <dbReference type="SMART" id="SM01131"/>
    </source>
</evidence>
<dbReference type="AlphaFoldDB" id="A0A066V6W6"/>
<evidence type="ECO:0000256" key="2">
    <source>
        <dbReference type="ARBA" id="ARBA00022723"/>
    </source>
</evidence>
<dbReference type="OrthoDB" id="374045at2759"/>
<dbReference type="GO" id="GO:0005737">
    <property type="term" value="C:cytoplasm"/>
    <property type="evidence" value="ECO:0007669"/>
    <property type="project" value="InterPro"/>
</dbReference>
<feature type="non-terminal residue" evidence="6">
    <location>
        <position position="1"/>
    </location>
</feature>
<dbReference type="PANTHER" id="PTHR12112:SF39">
    <property type="entry name" value="EG:152A3.5 PROTEIN (FBGN0003116_PN PROTEIN)"/>
    <property type="match status" value="1"/>
</dbReference>
<organism evidence="6 7">
    <name type="scientific">Tilletiaria anomala (strain ATCC 24038 / CBS 436.72 / UBC 951)</name>
    <dbReference type="NCBI Taxonomy" id="1037660"/>
    <lineage>
        <taxon>Eukaryota</taxon>
        <taxon>Fungi</taxon>
        <taxon>Dikarya</taxon>
        <taxon>Basidiomycota</taxon>
        <taxon>Ustilaginomycotina</taxon>
        <taxon>Exobasidiomycetes</taxon>
        <taxon>Georgefischeriales</taxon>
        <taxon>Tilletiariaceae</taxon>
        <taxon>Tilletiaria</taxon>
    </lineage>
</organism>
<dbReference type="InterPro" id="IPR004097">
    <property type="entry name" value="DHHA2"/>
</dbReference>
<dbReference type="Pfam" id="PF01368">
    <property type="entry name" value="DHH"/>
    <property type="match status" value="1"/>
</dbReference>
<gene>
    <name evidence="6" type="ORF">K437DRAFT_210365</name>
</gene>
<name>A0A066V6W6_TILAU</name>
<dbReference type="Gene3D" id="3.10.310.20">
    <property type="entry name" value="DHHA2 domain"/>
    <property type="match status" value="1"/>
</dbReference>
<evidence type="ECO:0000313" key="7">
    <source>
        <dbReference type="Proteomes" id="UP000027361"/>
    </source>
</evidence>
<dbReference type="GO" id="GO:0046872">
    <property type="term" value="F:metal ion binding"/>
    <property type="evidence" value="ECO:0007669"/>
    <property type="project" value="UniProtKB-KW"/>
</dbReference>
<comment type="cofactor">
    <cofactor evidence="1">
        <name>Mn(2+)</name>
        <dbReference type="ChEBI" id="CHEBI:29035"/>
    </cofactor>
</comment>